<proteinExistence type="predicted"/>
<name>A0ACC1JCV5_9FUNG</name>
<dbReference type="Proteomes" id="UP001150603">
    <property type="component" value="Unassembled WGS sequence"/>
</dbReference>
<comment type="caution">
    <text evidence="1">The sequence shown here is derived from an EMBL/GenBank/DDBJ whole genome shotgun (WGS) entry which is preliminary data.</text>
</comment>
<sequence>MATTVAYADGAISHRDGKDYTGVGIFFGKDDPRNFAGKLASGPQTLQRAELAAIIKALELAQPQTDRQVQVRTESEYAISAIDDMRRGVQPPSNSSLVKYIVQCAGDNAHIMLASKDEAGNKVADNLARQAAALAE</sequence>
<organism evidence="1 2">
    <name type="scientific">Linderina macrospora</name>
    <dbReference type="NCBI Taxonomy" id="4868"/>
    <lineage>
        <taxon>Eukaryota</taxon>
        <taxon>Fungi</taxon>
        <taxon>Fungi incertae sedis</taxon>
        <taxon>Zoopagomycota</taxon>
        <taxon>Kickxellomycotina</taxon>
        <taxon>Kickxellomycetes</taxon>
        <taxon>Kickxellales</taxon>
        <taxon>Kickxellaceae</taxon>
        <taxon>Linderina</taxon>
    </lineage>
</organism>
<protein>
    <submittedName>
        <fullName evidence="1">Uncharacterized protein</fullName>
    </submittedName>
</protein>
<keyword evidence="2" id="KW-1185">Reference proteome</keyword>
<dbReference type="EMBL" id="JANBPW010000877">
    <property type="protein sequence ID" value="KAJ1947991.1"/>
    <property type="molecule type" value="Genomic_DNA"/>
</dbReference>
<reference evidence="1" key="1">
    <citation type="submission" date="2022-07" db="EMBL/GenBank/DDBJ databases">
        <title>Phylogenomic reconstructions and comparative analyses of Kickxellomycotina fungi.</title>
        <authorList>
            <person name="Reynolds N.K."/>
            <person name="Stajich J.E."/>
            <person name="Barry K."/>
            <person name="Grigoriev I.V."/>
            <person name="Crous P."/>
            <person name="Smith M.E."/>
        </authorList>
    </citation>
    <scope>NUCLEOTIDE SEQUENCE</scope>
    <source>
        <strain evidence="1">NRRL 5244</strain>
    </source>
</reference>
<gene>
    <name evidence="1" type="ORF">FBU59_001798</name>
</gene>
<evidence type="ECO:0000313" key="1">
    <source>
        <dbReference type="EMBL" id="KAJ1947991.1"/>
    </source>
</evidence>
<accession>A0ACC1JCV5</accession>
<evidence type="ECO:0000313" key="2">
    <source>
        <dbReference type="Proteomes" id="UP001150603"/>
    </source>
</evidence>